<dbReference type="GO" id="GO:0003677">
    <property type="term" value="F:DNA binding"/>
    <property type="evidence" value="ECO:0007669"/>
    <property type="project" value="InterPro"/>
</dbReference>
<keyword evidence="3" id="KW-1185">Reference proteome</keyword>
<dbReference type="InterPro" id="IPR013762">
    <property type="entry name" value="Integrase-like_cat_sf"/>
</dbReference>
<evidence type="ECO:0000313" key="3">
    <source>
        <dbReference type="Proteomes" id="UP000339690"/>
    </source>
</evidence>
<dbReference type="GO" id="GO:0006310">
    <property type="term" value="P:DNA recombination"/>
    <property type="evidence" value="ECO:0007669"/>
    <property type="project" value="UniProtKB-KW"/>
</dbReference>
<dbReference type="KEGG" id="grc:GI584_09300"/>
<protein>
    <submittedName>
        <fullName evidence="2">Tyrosine-type recombinase/integrase</fullName>
    </submittedName>
</protein>
<dbReference type="EMBL" id="CP045915">
    <property type="protein sequence ID" value="QGH34206.1"/>
    <property type="molecule type" value="Genomic_DNA"/>
</dbReference>
<name>A0A5Q2THJ6_9BACI</name>
<dbReference type="SUPFAM" id="SSF56349">
    <property type="entry name" value="DNA breaking-rejoining enzymes"/>
    <property type="match status" value="1"/>
</dbReference>
<accession>A0A5Q2THJ6</accession>
<dbReference type="RefSeq" id="WP_153791064.1">
    <property type="nucleotide sequence ID" value="NZ_CP045915.1"/>
</dbReference>
<evidence type="ECO:0000256" key="1">
    <source>
        <dbReference type="ARBA" id="ARBA00023172"/>
    </source>
</evidence>
<evidence type="ECO:0000313" key="2">
    <source>
        <dbReference type="EMBL" id="QGH34206.1"/>
    </source>
</evidence>
<proteinExistence type="predicted"/>
<sequence>MEYKEAHGFRHTHDVLQLESGVNLKYVAHHLGHQTIKTTSDKYLSDTAKWKMIS</sequence>
<organism evidence="2 3">
    <name type="scientific">Gracilibacillus salitolerans</name>
    <dbReference type="NCBI Taxonomy" id="2663022"/>
    <lineage>
        <taxon>Bacteria</taxon>
        <taxon>Bacillati</taxon>
        <taxon>Bacillota</taxon>
        <taxon>Bacilli</taxon>
        <taxon>Bacillales</taxon>
        <taxon>Bacillaceae</taxon>
        <taxon>Gracilibacillus</taxon>
    </lineage>
</organism>
<dbReference type="InterPro" id="IPR011010">
    <property type="entry name" value="DNA_brk_join_enz"/>
</dbReference>
<dbReference type="AlphaFoldDB" id="A0A5Q2THJ6"/>
<keyword evidence="1" id="KW-0233">DNA recombination</keyword>
<dbReference type="Gene3D" id="1.10.443.10">
    <property type="entry name" value="Intergrase catalytic core"/>
    <property type="match status" value="1"/>
</dbReference>
<gene>
    <name evidence="2" type="ORF">GI584_09300</name>
</gene>
<dbReference type="Proteomes" id="UP000339690">
    <property type="component" value="Chromosome"/>
</dbReference>
<reference evidence="2 3" key="1">
    <citation type="submission" date="2019-11" db="EMBL/GenBank/DDBJ databases">
        <title>Gracilibacillus salitolerans sp. nov., a moderate halophile isolated from a saline soil in northwest China.</title>
        <authorList>
            <person name="Gan L."/>
        </authorList>
    </citation>
    <scope>NUCLEOTIDE SEQUENCE [LARGE SCALE GENOMIC DNA]</scope>
    <source>
        <strain evidence="2 3">SCU50</strain>
    </source>
</reference>
<dbReference type="GO" id="GO:0015074">
    <property type="term" value="P:DNA integration"/>
    <property type="evidence" value="ECO:0007669"/>
    <property type="project" value="InterPro"/>
</dbReference>